<dbReference type="Gene3D" id="3.40.33.10">
    <property type="entry name" value="CAP"/>
    <property type="match status" value="2"/>
</dbReference>
<name>A0A2A7AS90_9FIRM</name>
<dbReference type="Proteomes" id="UP000220005">
    <property type="component" value="Unassembled WGS sequence"/>
</dbReference>
<organism evidence="3 4">
    <name type="scientific">Faecalibacterium prausnitzii</name>
    <dbReference type="NCBI Taxonomy" id="853"/>
    <lineage>
        <taxon>Bacteria</taxon>
        <taxon>Bacillati</taxon>
        <taxon>Bacillota</taxon>
        <taxon>Clostridia</taxon>
        <taxon>Eubacteriales</taxon>
        <taxon>Oscillospiraceae</taxon>
        <taxon>Faecalibacterium</taxon>
    </lineage>
</organism>
<feature type="domain" description="SCP" evidence="2">
    <location>
        <begin position="40"/>
        <end position="155"/>
    </location>
</feature>
<dbReference type="SUPFAM" id="SSF55797">
    <property type="entry name" value="PR-1-like"/>
    <property type="match status" value="2"/>
</dbReference>
<evidence type="ECO:0000259" key="2">
    <source>
        <dbReference type="Pfam" id="PF00188"/>
    </source>
</evidence>
<accession>A0A2A7AS90</accession>
<gene>
    <name evidence="3" type="ORF">CGS58_00870</name>
</gene>
<feature type="domain" description="SCP" evidence="2">
    <location>
        <begin position="171"/>
        <end position="280"/>
    </location>
</feature>
<dbReference type="AlphaFoldDB" id="A0A2A7AS90"/>
<evidence type="ECO:0000313" key="3">
    <source>
        <dbReference type="EMBL" id="PDX82055.1"/>
    </source>
</evidence>
<proteinExistence type="predicted"/>
<keyword evidence="1" id="KW-0732">Signal</keyword>
<dbReference type="PANTHER" id="PTHR31157">
    <property type="entry name" value="SCP DOMAIN-CONTAINING PROTEIN"/>
    <property type="match status" value="1"/>
</dbReference>
<protein>
    <recommendedName>
        <fullName evidence="2">SCP domain-containing protein</fullName>
    </recommendedName>
</protein>
<dbReference type="PANTHER" id="PTHR31157:SF1">
    <property type="entry name" value="SCP DOMAIN-CONTAINING PROTEIN"/>
    <property type="match status" value="1"/>
</dbReference>
<dbReference type="Pfam" id="PF00188">
    <property type="entry name" value="CAP"/>
    <property type="match status" value="2"/>
</dbReference>
<dbReference type="RefSeq" id="WP_097838597.1">
    <property type="nucleotide sequence ID" value="NZ_NMTY01000004.1"/>
</dbReference>
<comment type="caution">
    <text evidence="3">The sequence shown here is derived from an EMBL/GenBank/DDBJ whole genome shotgun (WGS) entry which is preliminary data.</text>
</comment>
<dbReference type="InterPro" id="IPR035940">
    <property type="entry name" value="CAP_sf"/>
</dbReference>
<reference evidence="3 4" key="1">
    <citation type="journal article" date="2017" name="Front. Microbiol.">
        <title>New Insights into the Diversity of the Genus Faecalibacterium.</title>
        <authorList>
            <person name="Benevides L."/>
            <person name="Burman S."/>
            <person name="Martin R."/>
            <person name="Robert V."/>
            <person name="Thomas M."/>
            <person name="Miquel S."/>
            <person name="Chain F."/>
            <person name="Sokol H."/>
            <person name="Bermudez-Humaran L.G."/>
            <person name="Morrison M."/>
            <person name="Langella P."/>
            <person name="Azevedo V.A."/>
            <person name="Chatel J.M."/>
            <person name="Soares S."/>
        </authorList>
    </citation>
    <scope>NUCLEOTIDE SEQUENCE [LARGE SCALE GENOMIC DNA]</scope>
    <source>
        <strain evidence="3 4">CNCM I 4575</strain>
    </source>
</reference>
<dbReference type="CDD" id="cd05379">
    <property type="entry name" value="CAP_bacterial"/>
    <property type="match status" value="2"/>
</dbReference>
<dbReference type="EMBL" id="NMTY01000004">
    <property type="protein sequence ID" value="PDX82055.1"/>
    <property type="molecule type" value="Genomic_DNA"/>
</dbReference>
<sequence>MRNTTKNVLKNLLLCAAMFCLMMVMAMPAHAATSNGTELLGLINNERAANGIAPLTIGSTELNAAAQARAEELATNYSYNRPNGSREFTVLAEYGVNEIEVGENYWAASDSAEDVFETWNRYDFFRARMMSKDATHVGIGYYEGGEYGNYWVMIFTYAPNTSNNQFAQELLTLVNNERTKNGLSALTLGDANLNAAAEKRAQEVAKTASHTRPDGTNCFTVLGEYGVKQTGEGEGENIGWGEASAQEVFDSWMASDSHRANILNPSATEMGVGYYFDATSAWGHQWVQLFV</sequence>
<dbReference type="InterPro" id="IPR014044">
    <property type="entry name" value="CAP_dom"/>
</dbReference>
<feature type="chain" id="PRO_5013332338" description="SCP domain-containing protein" evidence="1">
    <location>
        <begin position="32"/>
        <end position="291"/>
    </location>
</feature>
<feature type="signal peptide" evidence="1">
    <location>
        <begin position="1"/>
        <end position="31"/>
    </location>
</feature>
<evidence type="ECO:0000256" key="1">
    <source>
        <dbReference type="SAM" id="SignalP"/>
    </source>
</evidence>
<evidence type="ECO:0000313" key="4">
    <source>
        <dbReference type="Proteomes" id="UP000220005"/>
    </source>
</evidence>